<organism evidence="3 4">
    <name type="scientific">Roseinatronobacter bogoriensis subsp. barguzinensis</name>
    <dbReference type="NCBI Taxonomy" id="441209"/>
    <lineage>
        <taxon>Bacteria</taxon>
        <taxon>Pseudomonadati</taxon>
        <taxon>Pseudomonadota</taxon>
        <taxon>Alphaproteobacteria</taxon>
        <taxon>Rhodobacterales</taxon>
        <taxon>Paracoccaceae</taxon>
        <taxon>Roseinatronobacter</taxon>
    </lineage>
</organism>
<feature type="domain" description="Cell wall hydrolase SleB" evidence="2">
    <location>
        <begin position="231"/>
        <end position="342"/>
    </location>
</feature>
<dbReference type="GO" id="GO:0016787">
    <property type="term" value="F:hydrolase activity"/>
    <property type="evidence" value="ECO:0007669"/>
    <property type="project" value="UniProtKB-KW"/>
</dbReference>
<dbReference type="STRING" id="441209.GCA_001870665_01462"/>
<dbReference type="EMBL" id="CP024899">
    <property type="protein sequence ID" value="ATX65851.1"/>
    <property type="molecule type" value="Genomic_DNA"/>
</dbReference>
<keyword evidence="4" id="KW-1185">Reference proteome</keyword>
<dbReference type="Gene3D" id="1.10.10.2520">
    <property type="entry name" value="Cell wall hydrolase SleB, domain 1"/>
    <property type="match status" value="1"/>
</dbReference>
<dbReference type="KEGG" id="rbg:BG454_08425"/>
<sequence length="344" mass="37285">MMKFKAPSAHGQNARDLDSAWRKLSSWAARFNTTHGRVGVFSVCVIGALTLPLSVGSQAQDATLSEDVQSKLVLASVQHSNPVIRNSVITDVAPPRSPSVVQAALTLRVARPEPAPQRPDGLTKAKGNRLDSTDIADTLSNSPRPRPRDEAAFATLSLLDVRVSTQGAGIASPSLDRLLAPLASARPKLRPASIERRVVQYSDRWLRTLDLRPLDEEKACLATAIYHEARGESLRGQFAVAEVILNRVDSRKFPNSVCAVVYQGVREGRFGGCQFSFACDGNSEAMPNRGAASRAKRIAQVMVDGGHRGLTQGALYFHTTAVNPAWANRFTQTTHIGAHLFYRG</sequence>
<accession>A0A2K8K8S4</accession>
<dbReference type="RefSeq" id="WP_071480395.1">
    <property type="nucleotide sequence ID" value="NZ_CP024899.1"/>
</dbReference>
<dbReference type="InterPro" id="IPR011105">
    <property type="entry name" value="Cell_wall_hydrolase_SleB"/>
</dbReference>
<dbReference type="InterPro" id="IPR042047">
    <property type="entry name" value="SleB_dom1"/>
</dbReference>
<protein>
    <submittedName>
        <fullName evidence="3">Cell wall hydrolase</fullName>
    </submittedName>
</protein>
<name>A0A2K8K8S4_9RHOB</name>
<dbReference type="Pfam" id="PF07486">
    <property type="entry name" value="Hydrolase_2"/>
    <property type="match status" value="1"/>
</dbReference>
<evidence type="ECO:0000259" key="2">
    <source>
        <dbReference type="Pfam" id="PF07486"/>
    </source>
</evidence>
<keyword evidence="3" id="KW-0378">Hydrolase</keyword>
<gene>
    <name evidence="3" type="ORF">BG454_08425</name>
</gene>
<proteinExistence type="predicted"/>
<evidence type="ECO:0000313" key="4">
    <source>
        <dbReference type="Proteomes" id="UP000228948"/>
    </source>
</evidence>
<reference evidence="3 4" key="1">
    <citation type="submission" date="2017-11" db="EMBL/GenBank/DDBJ databases">
        <title>Revised Sequence and Annotation of the Rhodobaca barguzinensis strain alga05 Genome.</title>
        <authorList>
            <person name="Kopejtka K."/>
            <person name="Tomasch J.M."/>
            <person name="Bunk B."/>
            <person name="Koblizek M."/>
        </authorList>
    </citation>
    <scope>NUCLEOTIDE SEQUENCE [LARGE SCALE GENOMIC DNA]</scope>
    <source>
        <strain evidence="4">alga05</strain>
    </source>
</reference>
<dbReference type="AlphaFoldDB" id="A0A2K8K8S4"/>
<evidence type="ECO:0000256" key="1">
    <source>
        <dbReference type="SAM" id="MobiDB-lite"/>
    </source>
</evidence>
<dbReference type="Proteomes" id="UP000228948">
    <property type="component" value="Chromosome"/>
</dbReference>
<evidence type="ECO:0000313" key="3">
    <source>
        <dbReference type="EMBL" id="ATX65851.1"/>
    </source>
</evidence>
<feature type="region of interest" description="Disordered" evidence="1">
    <location>
        <begin position="109"/>
        <end position="148"/>
    </location>
</feature>